<keyword evidence="1 5" id="KW-0378">Hydrolase</keyword>
<dbReference type="PANTHER" id="PTHR10272">
    <property type="entry name" value="PLATELET-ACTIVATING FACTOR ACETYLHYDROLASE"/>
    <property type="match status" value="1"/>
</dbReference>
<feature type="chain" id="PRO_5045450372" evidence="4">
    <location>
        <begin position="28"/>
        <end position="396"/>
    </location>
</feature>
<dbReference type="Pfam" id="PF03403">
    <property type="entry name" value="PAF-AH_p_II"/>
    <property type="match status" value="1"/>
</dbReference>
<keyword evidence="3" id="KW-0443">Lipid metabolism</keyword>
<accession>A0ABU2TI80</accession>
<keyword evidence="6" id="KW-1185">Reference proteome</keyword>
<comment type="caution">
    <text evidence="5">The sequence shown here is derived from an EMBL/GenBank/DDBJ whole genome shotgun (WGS) entry which is preliminary data.</text>
</comment>
<dbReference type="SUPFAM" id="SSF53474">
    <property type="entry name" value="alpha/beta-Hydrolases"/>
    <property type="match status" value="1"/>
</dbReference>
<dbReference type="RefSeq" id="WP_311627564.1">
    <property type="nucleotide sequence ID" value="NZ_JAVRFE010000070.1"/>
</dbReference>
<proteinExistence type="predicted"/>
<protein>
    <submittedName>
        <fullName evidence="5">Alpha/beta hydrolase</fullName>
    </submittedName>
</protein>
<keyword evidence="2" id="KW-0442">Lipid degradation</keyword>
<feature type="signal peptide" evidence="4">
    <location>
        <begin position="1"/>
        <end position="27"/>
    </location>
</feature>
<evidence type="ECO:0000256" key="1">
    <source>
        <dbReference type="ARBA" id="ARBA00022801"/>
    </source>
</evidence>
<dbReference type="EMBL" id="JAVRFE010000070">
    <property type="protein sequence ID" value="MDT0460643.1"/>
    <property type="molecule type" value="Genomic_DNA"/>
</dbReference>
<evidence type="ECO:0000256" key="3">
    <source>
        <dbReference type="ARBA" id="ARBA00023098"/>
    </source>
</evidence>
<reference evidence="5" key="1">
    <citation type="submission" date="2024-05" db="EMBL/GenBank/DDBJ databases">
        <title>30 novel species of actinomycetes from the DSMZ collection.</title>
        <authorList>
            <person name="Nouioui I."/>
        </authorList>
    </citation>
    <scope>NUCLEOTIDE SEQUENCE</scope>
    <source>
        <strain evidence="5">DSM 41527</strain>
    </source>
</reference>
<evidence type="ECO:0000313" key="6">
    <source>
        <dbReference type="Proteomes" id="UP001180551"/>
    </source>
</evidence>
<evidence type="ECO:0000313" key="5">
    <source>
        <dbReference type="EMBL" id="MDT0460643.1"/>
    </source>
</evidence>
<organism evidence="5 6">
    <name type="scientific">Streptomyces mooreae</name>
    <dbReference type="NCBI Taxonomy" id="3075523"/>
    <lineage>
        <taxon>Bacteria</taxon>
        <taxon>Bacillati</taxon>
        <taxon>Actinomycetota</taxon>
        <taxon>Actinomycetes</taxon>
        <taxon>Kitasatosporales</taxon>
        <taxon>Streptomycetaceae</taxon>
        <taxon>Streptomyces</taxon>
    </lineage>
</organism>
<name>A0ABU2TI80_9ACTN</name>
<dbReference type="InterPro" id="IPR029058">
    <property type="entry name" value="AB_hydrolase_fold"/>
</dbReference>
<dbReference type="Gene3D" id="3.40.50.1820">
    <property type="entry name" value="alpha/beta hydrolase"/>
    <property type="match status" value="1"/>
</dbReference>
<dbReference type="GO" id="GO:0016787">
    <property type="term" value="F:hydrolase activity"/>
    <property type="evidence" value="ECO:0007669"/>
    <property type="project" value="UniProtKB-KW"/>
</dbReference>
<sequence length="396" mass="42144">MITFRRTATAGLLALSLSLPLSLPVTASGTAFAAPAPAPTAATDAPAVHLELPRPTGPHTVGRSIVHLVDKSRRDPWVPRSGARELMLSLYYPAHRGSGHPSAYMTTEEARLLLASQHLEGKVPAQVVSATRTFARTGARPAAGRHPLVVLSPGFGLPRTTLTLLAEDLASRGYVVATVDHAYEAAGTAFPGGRTLTCVACETVKQGQEGIVTTNRARDLSFVIDQLTGRHPAWKYGRMIDPHRIGMAGHSIGGDSTAHTMASDRRIRAGVNMDGVFNAPLPASGLQGRPFMLLGHAGHRPGGPERTWDEGWARLDGWKRWLTVSGTNHLSFLDLPVLAAQLGVQDPSAPLPGQRAAQLTRSYVGAFFDQHLRGIREPLLDGPSGANPEVRSSGDD</sequence>
<evidence type="ECO:0000256" key="2">
    <source>
        <dbReference type="ARBA" id="ARBA00022963"/>
    </source>
</evidence>
<dbReference type="PANTHER" id="PTHR10272:SF0">
    <property type="entry name" value="PLATELET-ACTIVATING FACTOR ACETYLHYDROLASE"/>
    <property type="match status" value="1"/>
</dbReference>
<gene>
    <name evidence="5" type="ORF">RM550_33795</name>
</gene>
<dbReference type="Proteomes" id="UP001180551">
    <property type="component" value="Unassembled WGS sequence"/>
</dbReference>
<evidence type="ECO:0000256" key="4">
    <source>
        <dbReference type="SAM" id="SignalP"/>
    </source>
</evidence>
<keyword evidence="4" id="KW-0732">Signal</keyword>